<dbReference type="GO" id="GO:0005524">
    <property type="term" value="F:ATP binding"/>
    <property type="evidence" value="ECO:0007669"/>
    <property type="project" value="UniProtKB-KW"/>
</dbReference>
<reference evidence="7" key="1">
    <citation type="submission" date="2023-10" db="EMBL/GenBank/DDBJ databases">
        <title>Chromosome-level genome of the transformable northern wattle, Acacia crassicarpa.</title>
        <authorList>
            <person name="Massaro I."/>
            <person name="Sinha N.R."/>
            <person name="Poethig S."/>
            <person name="Leichty A.R."/>
        </authorList>
    </citation>
    <scope>NUCLEOTIDE SEQUENCE</scope>
    <source>
        <strain evidence="7">Acra3RX</strain>
        <tissue evidence="7">Leaf</tissue>
    </source>
</reference>
<name>A0AAE1MSI0_9FABA</name>
<evidence type="ECO:0000313" key="8">
    <source>
        <dbReference type="Proteomes" id="UP001293593"/>
    </source>
</evidence>
<feature type="active site" description="Proton acceptor" evidence="3">
    <location>
        <position position="172"/>
    </location>
</feature>
<dbReference type="PANTHER" id="PTHR11782">
    <property type="entry name" value="ADENOSINE/GUANOSINE DIPHOSPHATASE"/>
    <property type="match status" value="1"/>
</dbReference>
<dbReference type="InterPro" id="IPR000407">
    <property type="entry name" value="GDA1_CD39_NTPase"/>
</dbReference>
<keyword evidence="6" id="KW-0732">Signal</keyword>
<sequence length="458" mass="50696">MKMELTTQRMESRALLVLLVATCLVTCCCSQFLQDHHRKTVRSRTSYAVIFDAGSTGSRVHVFHFNQSLDLIPIGQDLEFLDKVKPGLSAYAKNPEKAAESLIPLLEEAENVVPKRARRRTPLKLGATAGLRLLQGNASELILQAVRDMFKERSSLKLESDESVAMIDGTHEGSYLWVAINYLLSNLKKEYYETVGVVDLGGGSVQMAYAVSEENAKNAPNANDGEDPYITQMYLKDTKYYVYVHSYLGFGKEAARAEILKVTGDSASPCILAGFDGTYTYQDVEYKASAMAGGSSFSKCRNTVLKALKVNATCPHKNCTFGGIWNGGGGPGQKNLYLATSFYYVATETGIADINKPSDKVRIVDFKIAAQLACKTTLEEANSTFPLYRKSNLQYLCLDLVYQNTLLVHGFGLDPWQEVTVVNELKYKEYLIEAAWPLGTAIEAVSALPKFDRLLYFV</sequence>
<evidence type="ECO:0000256" key="5">
    <source>
        <dbReference type="RuleBase" id="RU003833"/>
    </source>
</evidence>
<evidence type="ECO:0000313" key="7">
    <source>
        <dbReference type="EMBL" id="KAK4272288.1"/>
    </source>
</evidence>
<accession>A0AAE1MSI0</accession>
<protein>
    <recommendedName>
        <fullName evidence="9">Apyrase</fullName>
    </recommendedName>
</protein>
<proteinExistence type="inferred from homology"/>
<evidence type="ECO:0000256" key="6">
    <source>
        <dbReference type="SAM" id="SignalP"/>
    </source>
</evidence>
<evidence type="ECO:0008006" key="9">
    <source>
        <dbReference type="Google" id="ProtNLM"/>
    </source>
</evidence>
<feature type="signal peptide" evidence="6">
    <location>
        <begin position="1"/>
        <end position="30"/>
    </location>
</feature>
<dbReference type="GO" id="GO:0009134">
    <property type="term" value="P:nucleoside diphosphate catabolic process"/>
    <property type="evidence" value="ECO:0007669"/>
    <property type="project" value="TreeGrafter"/>
</dbReference>
<feature type="binding site" evidence="4">
    <location>
        <begin position="202"/>
        <end position="206"/>
    </location>
    <ligand>
        <name>ATP</name>
        <dbReference type="ChEBI" id="CHEBI:30616"/>
    </ligand>
</feature>
<comment type="similarity">
    <text evidence="1 5">Belongs to the GDA1/CD39 NTPase family.</text>
</comment>
<dbReference type="PANTHER" id="PTHR11782:SF80">
    <property type="entry name" value="GDA1_CD39 NUCLEOSIDE PHOSPHATASE FAMILY PROTEIN"/>
    <property type="match status" value="1"/>
</dbReference>
<gene>
    <name evidence="7" type="ORF">QN277_020869</name>
</gene>
<keyword evidence="8" id="KW-1185">Reference proteome</keyword>
<dbReference type="Gene3D" id="3.30.420.150">
    <property type="entry name" value="Exopolyphosphatase. Domain 2"/>
    <property type="match status" value="1"/>
</dbReference>
<dbReference type="Proteomes" id="UP001293593">
    <property type="component" value="Unassembled WGS sequence"/>
</dbReference>
<dbReference type="GO" id="GO:0016020">
    <property type="term" value="C:membrane"/>
    <property type="evidence" value="ECO:0007669"/>
    <property type="project" value="TreeGrafter"/>
</dbReference>
<dbReference type="Gene3D" id="3.30.420.40">
    <property type="match status" value="1"/>
</dbReference>
<dbReference type="Pfam" id="PF01150">
    <property type="entry name" value="GDA1_CD39"/>
    <property type="match status" value="1"/>
</dbReference>
<evidence type="ECO:0000256" key="1">
    <source>
        <dbReference type="ARBA" id="ARBA00009283"/>
    </source>
</evidence>
<keyword evidence="4" id="KW-0067">ATP-binding</keyword>
<organism evidence="7 8">
    <name type="scientific">Acacia crassicarpa</name>
    <name type="common">northern wattle</name>
    <dbReference type="NCBI Taxonomy" id="499986"/>
    <lineage>
        <taxon>Eukaryota</taxon>
        <taxon>Viridiplantae</taxon>
        <taxon>Streptophyta</taxon>
        <taxon>Embryophyta</taxon>
        <taxon>Tracheophyta</taxon>
        <taxon>Spermatophyta</taxon>
        <taxon>Magnoliopsida</taxon>
        <taxon>eudicotyledons</taxon>
        <taxon>Gunneridae</taxon>
        <taxon>Pentapetalae</taxon>
        <taxon>rosids</taxon>
        <taxon>fabids</taxon>
        <taxon>Fabales</taxon>
        <taxon>Fabaceae</taxon>
        <taxon>Caesalpinioideae</taxon>
        <taxon>mimosoid clade</taxon>
        <taxon>Acacieae</taxon>
        <taxon>Acacia</taxon>
    </lineage>
</organism>
<keyword evidence="2 5" id="KW-0378">Hydrolase</keyword>
<comment type="caution">
    <text evidence="7">The sequence shown here is derived from an EMBL/GenBank/DDBJ whole genome shotgun (WGS) entry which is preliminary data.</text>
</comment>
<feature type="chain" id="PRO_5042178513" description="Apyrase" evidence="6">
    <location>
        <begin position="31"/>
        <end position="458"/>
    </location>
</feature>
<dbReference type="PROSITE" id="PS01238">
    <property type="entry name" value="GDA1_CD39_NTPASE"/>
    <property type="match status" value="1"/>
</dbReference>
<evidence type="ECO:0000256" key="3">
    <source>
        <dbReference type="PIRSR" id="PIRSR600407-1"/>
    </source>
</evidence>
<dbReference type="FunFam" id="3.30.420.150:FF:000008">
    <property type="entry name" value="Apyrase 1"/>
    <property type="match status" value="1"/>
</dbReference>
<dbReference type="GO" id="GO:0017110">
    <property type="term" value="F:nucleoside diphosphate phosphatase activity"/>
    <property type="evidence" value="ECO:0007669"/>
    <property type="project" value="TreeGrafter"/>
</dbReference>
<dbReference type="AlphaFoldDB" id="A0AAE1MSI0"/>
<evidence type="ECO:0000256" key="4">
    <source>
        <dbReference type="PIRSR" id="PIRSR600407-2"/>
    </source>
</evidence>
<dbReference type="EMBL" id="JAWXYG010000005">
    <property type="protein sequence ID" value="KAK4272288.1"/>
    <property type="molecule type" value="Genomic_DNA"/>
</dbReference>
<keyword evidence="4" id="KW-0547">Nucleotide-binding</keyword>
<evidence type="ECO:0000256" key="2">
    <source>
        <dbReference type="ARBA" id="ARBA00022801"/>
    </source>
</evidence>